<reference evidence="1" key="1">
    <citation type="submission" date="2013-03" db="EMBL/GenBank/DDBJ databases">
        <authorList>
            <person name="Harkins D.M."/>
            <person name="Durkin A.S."/>
            <person name="Brinkac L.M."/>
            <person name="Haft D.H."/>
            <person name="Selengut J.D."/>
            <person name="Sanka R."/>
            <person name="DePew J."/>
            <person name="Purushe J."/>
            <person name="Hartskeerl R.A."/>
            <person name="Ahmed A."/>
            <person name="van der Linden H."/>
            <person name="Goris M.G.A."/>
            <person name="Vinetz J.M."/>
            <person name="Sutton G.G."/>
            <person name="Nierman W.C."/>
            <person name="Fouts D.E."/>
        </authorList>
    </citation>
    <scope>NUCLEOTIDE SEQUENCE [LARGE SCALE GENOMIC DNA]</scope>
    <source>
        <strain evidence="1">ICFT</strain>
    </source>
</reference>
<evidence type="ECO:0000313" key="2">
    <source>
        <dbReference type="Proteomes" id="UP000012313"/>
    </source>
</evidence>
<dbReference type="STRING" id="1218598.LEP1GSC060_0596"/>
<keyword evidence="2" id="KW-1185">Reference proteome</keyword>
<protein>
    <submittedName>
        <fullName evidence="1">Uncharacterized protein</fullName>
    </submittedName>
</protein>
<name>N1WKT7_9LEPT</name>
<organism evidence="1 2">
    <name type="scientific">Leptospira weilii serovar Ranarum str. ICFT</name>
    <dbReference type="NCBI Taxonomy" id="1218598"/>
    <lineage>
        <taxon>Bacteria</taxon>
        <taxon>Pseudomonadati</taxon>
        <taxon>Spirochaetota</taxon>
        <taxon>Spirochaetia</taxon>
        <taxon>Leptospirales</taxon>
        <taxon>Leptospiraceae</taxon>
        <taxon>Leptospira</taxon>
    </lineage>
</organism>
<accession>N1WKT7</accession>
<evidence type="ECO:0000313" key="1">
    <source>
        <dbReference type="EMBL" id="EMY77729.1"/>
    </source>
</evidence>
<proteinExistence type="predicted"/>
<sequence>MKKKLNDSNRFLLNRNFRKSACKSQQPKPIEMIFCLGKLINTIKKKKRPTPYIDRSNGIVGSSDACRRTGFDKICEGCRVCLMSLYVLILQKIGGKQWAV</sequence>
<dbReference type="Proteomes" id="UP000012313">
    <property type="component" value="Unassembled WGS sequence"/>
</dbReference>
<dbReference type="AlphaFoldDB" id="N1WKT7"/>
<comment type="caution">
    <text evidence="1">The sequence shown here is derived from an EMBL/GenBank/DDBJ whole genome shotgun (WGS) entry which is preliminary data.</text>
</comment>
<gene>
    <name evidence="1" type="ORF">LEP1GSC060_0596</name>
</gene>
<dbReference type="EMBL" id="AOHC02000034">
    <property type="protein sequence ID" value="EMY77729.1"/>
    <property type="molecule type" value="Genomic_DNA"/>
</dbReference>